<protein>
    <submittedName>
        <fullName evidence="1">Uncharacterized protein</fullName>
    </submittedName>
</protein>
<sequence length="163" mass="17878">MTPPPDPPGDKNQIPGPGEIAQAIHALTTFLRNGAVTPDQRPFDKRQLSIEAEFRAVLRGLGRPLEEDRPGRFHWISLTSGRLELAAPLPPEITEIGGYTVRRREVWRIAVAATSKDRREFADGTITAVDVVRLRAFDAFGDVRLVGSPAPRKTSPSTPPVVL</sequence>
<evidence type="ECO:0000313" key="2">
    <source>
        <dbReference type="Proteomes" id="UP001370100"/>
    </source>
</evidence>
<reference evidence="1 2" key="1">
    <citation type="submission" date="2024-03" db="EMBL/GenBank/DDBJ databases">
        <title>Actinomycetospora sp. OC33-EN06, a novel actinomycete isolated from wild orchid (Aerides multiflora).</title>
        <authorList>
            <person name="Suriyachadkun C."/>
        </authorList>
    </citation>
    <scope>NUCLEOTIDE SEQUENCE [LARGE SCALE GENOMIC DNA]</scope>
    <source>
        <strain evidence="1 2">OC33-EN06</strain>
    </source>
</reference>
<keyword evidence="2" id="KW-1185">Reference proteome</keyword>
<dbReference type="EMBL" id="JBBEGL010000002">
    <property type="protein sequence ID" value="MEJ2886322.1"/>
    <property type="molecule type" value="Genomic_DNA"/>
</dbReference>
<organism evidence="1 2">
    <name type="scientific">Actinomycetospora aeridis</name>
    <dbReference type="NCBI Taxonomy" id="3129231"/>
    <lineage>
        <taxon>Bacteria</taxon>
        <taxon>Bacillati</taxon>
        <taxon>Actinomycetota</taxon>
        <taxon>Actinomycetes</taxon>
        <taxon>Pseudonocardiales</taxon>
        <taxon>Pseudonocardiaceae</taxon>
        <taxon>Actinomycetospora</taxon>
    </lineage>
</organism>
<dbReference type="RefSeq" id="WP_337712808.1">
    <property type="nucleotide sequence ID" value="NZ_JBBEGL010000002.1"/>
</dbReference>
<evidence type="ECO:0000313" key="1">
    <source>
        <dbReference type="EMBL" id="MEJ2886322.1"/>
    </source>
</evidence>
<comment type="caution">
    <text evidence="1">The sequence shown here is derived from an EMBL/GenBank/DDBJ whole genome shotgun (WGS) entry which is preliminary data.</text>
</comment>
<accession>A0ABU8N1Q8</accession>
<dbReference type="Proteomes" id="UP001370100">
    <property type="component" value="Unassembled WGS sequence"/>
</dbReference>
<proteinExistence type="predicted"/>
<name>A0ABU8N1Q8_9PSEU</name>
<gene>
    <name evidence="1" type="ORF">WCD41_07640</name>
</gene>